<dbReference type="SUPFAM" id="SSF101936">
    <property type="entry name" value="DNA-binding pseudobarrel domain"/>
    <property type="match status" value="2"/>
</dbReference>
<dbReference type="InterPro" id="IPR045051">
    <property type="entry name" value="SBT"/>
</dbReference>
<feature type="signal peptide" evidence="17">
    <location>
        <begin position="1"/>
        <end position="20"/>
    </location>
</feature>
<dbReference type="PROSITE" id="PS50863">
    <property type="entry name" value="B3"/>
    <property type="match status" value="2"/>
</dbReference>
<dbReference type="CDD" id="cd02120">
    <property type="entry name" value="PA_subtilisin_like"/>
    <property type="match status" value="1"/>
</dbReference>
<dbReference type="Gene3D" id="3.50.30.30">
    <property type="match status" value="1"/>
</dbReference>
<dbReference type="CDD" id="cd04852">
    <property type="entry name" value="Peptidases_S8_3"/>
    <property type="match status" value="1"/>
</dbReference>
<dbReference type="OrthoDB" id="206201at2759"/>
<name>A0A9Q1KFH7_9CARY</name>
<feature type="region of interest" description="Disordered" evidence="16">
    <location>
        <begin position="920"/>
        <end position="952"/>
    </location>
</feature>
<keyword evidence="4" id="KW-0964">Secreted</keyword>
<keyword evidence="6 17" id="KW-0732">Signal</keyword>
<keyword evidence="7 15" id="KW-0378">Hydrolase</keyword>
<evidence type="ECO:0000256" key="12">
    <source>
        <dbReference type="ARBA" id="ARBA00023180"/>
    </source>
</evidence>
<dbReference type="Pfam" id="PF02362">
    <property type="entry name" value="B3"/>
    <property type="match status" value="1"/>
</dbReference>
<dbReference type="Gene3D" id="3.40.50.200">
    <property type="entry name" value="Peptidase S8/S53 domain"/>
    <property type="match status" value="1"/>
</dbReference>
<keyword evidence="5 15" id="KW-0645">Protease</keyword>
<dbReference type="GO" id="GO:0005576">
    <property type="term" value="C:extracellular region"/>
    <property type="evidence" value="ECO:0007669"/>
    <property type="project" value="UniProtKB-SubCell"/>
</dbReference>
<dbReference type="Pfam" id="PF05922">
    <property type="entry name" value="Inhibitor_I9"/>
    <property type="match status" value="1"/>
</dbReference>
<dbReference type="PANTHER" id="PTHR10795">
    <property type="entry name" value="PROPROTEIN CONVERTASE SUBTILISIN/KEXIN"/>
    <property type="match status" value="1"/>
</dbReference>
<keyword evidence="12" id="KW-0325">Glycoprotein</keyword>
<evidence type="ECO:0000313" key="20">
    <source>
        <dbReference type="Proteomes" id="UP001153076"/>
    </source>
</evidence>
<dbReference type="InterPro" id="IPR015300">
    <property type="entry name" value="DNA-bd_pseudobarrel_sf"/>
</dbReference>
<dbReference type="GO" id="GO:0048731">
    <property type="term" value="P:system development"/>
    <property type="evidence" value="ECO:0007669"/>
    <property type="project" value="UniProtKB-ARBA"/>
</dbReference>
<keyword evidence="8 15" id="KW-0720">Serine protease</keyword>
<dbReference type="InterPro" id="IPR023828">
    <property type="entry name" value="Peptidase_S8_Ser-AS"/>
</dbReference>
<comment type="similarity">
    <text evidence="3 15">Belongs to the peptidase S8 family.</text>
</comment>
<dbReference type="GO" id="GO:0003677">
    <property type="term" value="F:DNA binding"/>
    <property type="evidence" value="ECO:0007669"/>
    <property type="project" value="UniProtKB-KW"/>
</dbReference>
<proteinExistence type="inferred from homology"/>
<evidence type="ECO:0000256" key="2">
    <source>
        <dbReference type="ARBA" id="ARBA00004613"/>
    </source>
</evidence>
<comment type="caution">
    <text evidence="19">The sequence shown here is derived from an EMBL/GenBank/DDBJ whole genome shotgun (WGS) entry which is preliminary data.</text>
</comment>
<dbReference type="GO" id="GO:0004252">
    <property type="term" value="F:serine-type endopeptidase activity"/>
    <property type="evidence" value="ECO:0007669"/>
    <property type="project" value="UniProtKB-UniRule"/>
</dbReference>
<dbReference type="EMBL" id="JAKOGI010000149">
    <property type="protein sequence ID" value="KAJ8441939.1"/>
    <property type="molecule type" value="Genomic_DNA"/>
</dbReference>
<dbReference type="AlphaFoldDB" id="A0A9Q1KFH7"/>
<gene>
    <name evidence="19" type="ORF">Cgig2_020084</name>
</gene>
<evidence type="ECO:0000256" key="17">
    <source>
        <dbReference type="SAM" id="SignalP"/>
    </source>
</evidence>
<feature type="domain" description="TF-B3" evidence="18">
    <location>
        <begin position="975"/>
        <end position="1071"/>
    </location>
</feature>
<organism evidence="19 20">
    <name type="scientific">Carnegiea gigantea</name>
    <dbReference type="NCBI Taxonomy" id="171969"/>
    <lineage>
        <taxon>Eukaryota</taxon>
        <taxon>Viridiplantae</taxon>
        <taxon>Streptophyta</taxon>
        <taxon>Embryophyta</taxon>
        <taxon>Tracheophyta</taxon>
        <taxon>Spermatophyta</taxon>
        <taxon>Magnoliopsida</taxon>
        <taxon>eudicotyledons</taxon>
        <taxon>Gunneridae</taxon>
        <taxon>Pentapetalae</taxon>
        <taxon>Caryophyllales</taxon>
        <taxon>Cactineae</taxon>
        <taxon>Cactaceae</taxon>
        <taxon>Cactoideae</taxon>
        <taxon>Echinocereeae</taxon>
        <taxon>Carnegiea</taxon>
    </lineage>
</organism>
<evidence type="ECO:0000256" key="1">
    <source>
        <dbReference type="ARBA" id="ARBA00004123"/>
    </source>
</evidence>
<evidence type="ECO:0000256" key="7">
    <source>
        <dbReference type="ARBA" id="ARBA00022801"/>
    </source>
</evidence>
<dbReference type="InterPro" id="IPR041469">
    <property type="entry name" value="Subtilisin-like_FN3"/>
</dbReference>
<dbReference type="SUPFAM" id="SSF52743">
    <property type="entry name" value="Subtilisin-like"/>
    <property type="match status" value="1"/>
</dbReference>
<evidence type="ECO:0000256" key="14">
    <source>
        <dbReference type="PIRSR" id="PIRSR615500-1"/>
    </source>
</evidence>
<evidence type="ECO:0000256" key="9">
    <source>
        <dbReference type="ARBA" id="ARBA00023015"/>
    </source>
</evidence>
<evidence type="ECO:0000256" key="13">
    <source>
        <dbReference type="ARBA" id="ARBA00023242"/>
    </source>
</evidence>
<dbReference type="PROSITE" id="PS00138">
    <property type="entry name" value="SUBTILASE_SER"/>
    <property type="match status" value="1"/>
</dbReference>
<dbReference type="InterPro" id="IPR003340">
    <property type="entry name" value="B3_DNA-bd"/>
</dbReference>
<dbReference type="InterPro" id="IPR036852">
    <property type="entry name" value="Peptidase_S8/S53_dom_sf"/>
</dbReference>
<dbReference type="InterPro" id="IPR000209">
    <property type="entry name" value="Peptidase_S8/S53_dom"/>
</dbReference>
<evidence type="ECO:0000259" key="18">
    <source>
        <dbReference type="PROSITE" id="PS50863"/>
    </source>
</evidence>
<dbReference type="CDD" id="cd10017">
    <property type="entry name" value="B3_DNA"/>
    <property type="match status" value="2"/>
</dbReference>
<evidence type="ECO:0000313" key="19">
    <source>
        <dbReference type="EMBL" id="KAJ8441939.1"/>
    </source>
</evidence>
<dbReference type="FunFam" id="3.40.50.200:FF:000006">
    <property type="entry name" value="Subtilisin-like protease SBT1.5"/>
    <property type="match status" value="1"/>
</dbReference>
<sequence>MSLFCALFFALFIISSSSSAVEKNANNLAMQTFIVRIHTSLKPSTFADVDEWYESTLGSVGFNPNQQGGAKSSYFLHVYRTVFHGFSARLTPEQAKLLKSQPGVIGVFPDQIRHVQTTRSPGFLGLDSYHNPKGLLKESDLGSNVVIGMIDTGIWPESPSFSDEGLGPIPALFKGECDGGVGFPSSLCNKKLVGVRYFSDGLEAMVGPTQVEERSARDSIGHGTHTASTAAGRARAQNASFFGYAKGEATGIAPKARLAIYKVCWKSGCAESDILAGFDKAVQDGVDIISLSVGGPPQQYPVDPIAIGSFGAVEKGIFVSASAGNSGPNSGSVSNVAPWITTVGASTIDRAFLAELVLGNGVVLTGTSLYTGKPFVEKQYFPIIHGRDARDPLCLNLLDPKVVKGKIVVCNPSQDSRVVKGLLVKKAGGIGVVIASDGVIGKSFTTDPYLVPELAIPESANDKLFSYLNSTKEPKATIVFQGTRLGSGPAPAVAGFSSRGPNKVSSYVLKPDVIAPGVDILAAWPDNVPPSRLSEDPRRSGFNIISGTSMSCPHVSGVAALIKGAHPEWSPAMIRSALMTTSYNHYSDGKPLVDQVNYTNASIWDMGVGHVDPEKANDPGLVFDLGVDDYIDFLCASNYSESEIKTVVKRAVSCNKRTVKQWDLNYPAIVVDSSQIGQSADAEIIVKRTLTSVGPAASSYSAKVANPRGANVTVSPPSLSFKEQAEKQSFTVHFSVGGSLQNEVGWLTWTDGRHNRIPEAFTRAFSDELSGATTATITGPSGETWEMVLVNEDDQLWICKGWQEFVEHFSIGFAYFLLFLYEGALKFKVDIFSPTACEILNPCNACNRQQGEPCRSNPSAERDFDNANVISTGASSTIDDSDIELVALDSEDEPHLLGREEPMSNNNDVLSDRSVASLSASDDMELDTDEGSTHSSKMNNADRGTPSVGNDLSEPDALIEDLALAGMAMPKNPFFVTSVRKYNIFKGCFMRIPIDFARGSLNCKTMKTVNLEASNGKQWEVQCAKVRDTFRLGRGWIAFARANGLKVGDICVFELTDALKCVLKVHVGMQTQVTTHNSEIRINGENC</sequence>
<feature type="active site" description="Charge relay system" evidence="14 15">
    <location>
        <position position="549"/>
    </location>
</feature>
<dbReference type="GO" id="GO:0006508">
    <property type="term" value="P:proteolysis"/>
    <property type="evidence" value="ECO:0007669"/>
    <property type="project" value="UniProtKB-KW"/>
</dbReference>
<dbReference type="SMART" id="SM01019">
    <property type="entry name" value="B3"/>
    <property type="match status" value="2"/>
</dbReference>
<evidence type="ECO:0000256" key="11">
    <source>
        <dbReference type="ARBA" id="ARBA00023163"/>
    </source>
</evidence>
<dbReference type="PROSITE" id="PS51892">
    <property type="entry name" value="SUBTILASE"/>
    <property type="match status" value="1"/>
</dbReference>
<dbReference type="Pfam" id="PF00082">
    <property type="entry name" value="Peptidase_S8"/>
    <property type="match status" value="1"/>
</dbReference>
<evidence type="ECO:0000256" key="5">
    <source>
        <dbReference type="ARBA" id="ARBA00022670"/>
    </source>
</evidence>
<dbReference type="InterPro" id="IPR015500">
    <property type="entry name" value="Peptidase_S8_subtilisin-rel"/>
</dbReference>
<dbReference type="Pfam" id="PF02225">
    <property type="entry name" value="PA"/>
    <property type="match status" value="1"/>
</dbReference>
<feature type="active site" description="Charge relay system" evidence="14 15">
    <location>
        <position position="222"/>
    </location>
</feature>
<comment type="subcellular location">
    <subcellularLocation>
        <location evidence="1">Nucleus</location>
    </subcellularLocation>
    <subcellularLocation>
        <location evidence="2">Secreted</location>
    </subcellularLocation>
</comment>
<keyword evidence="10" id="KW-0238">DNA-binding</keyword>
<accession>A0A9Q1KFH7</accession>
<dbReference type="FunFam" id="3.30.70.80:FF:000003">
    <property type="entry name" value="Subtilisin-like protease SBT1.9"/>
    <property type="match status" value="1"/>
</dbReference>
<reference evidence="19" key="1">
    <citation type="submission" date="2022-04" db="EMBL/GenBank/DDBJ databases">
        <title>Carnegiea gigantea Genome sequencing and assembly v2.</title>
        <authorList>
            <person name="Copetti D."/>
            <person name="Sanderson M.J."/>
            <person name="Burquez A."/>
            <person name="Wojciechowski M.F."/>
        </authorList>
    </citation>
    <scope>NUCLEOTIDE SEQUENCE</scope>
    <source>
        <strain evidence="19">SGP5-SGP5p</strain>
        <tissue evidence="19">Aerial part</tissue>
    </source>
</reference>
<protein>
    <recommendedName>
        <fullName evidence="18">TF-B3 domain-containing protein</fullName>
    </recommendedName>
</protein>
<keyword evidence="20" id="KW-1185">Reference proteome</keyword>
<keyword evidence="13" id="KW-0539">Nucleus</keyword>
<evidence type="ECO:0000256" key="16">
    <source>
        <dbReference type="SAM" id="MobiDB-lite"/>
    </source>
</evidence>
<evidence type="ECO:0000256" key="3">
    <source>
        <dbReference type="ARBA" id="ARBA00011073"/>
    </source>
</evidence>
<dbReference type="GO" id="GO:0005634">
    <property type="term" value="C:nucleus"/>
    <property type="evidence" value="ECO:0007669"/>
    <property type="project" value="UniProtKB-SubCell"/>
</dbReference>
<evidence type="ECO:0000256" key="6">
    <source>
        <dbReference type="ARBA" id="ARBA00022729"/>
    </source>
</evidence>
<keyword evidence="11" id="KW-0804">Transcription</keyword>
<dbReference type="Pfam" id="PF17766">
    <property type="entry name" value="fn3_6"/>
    <property type="match status" value="1"/>
</dbReference>
<dbReference type="FunFam" id="3.50.30.30:FF:000005">
    <property type="entry name" value="subtilisin-like protease SBT1.5"/>
    <property type="match status" value="1"/>
</dbReference>
<feature type="active site" description="Charge relay system" evidence="14 15">
    <location>
        <position position="151"/>
    </location>
</feature>
<dbReference type="InterPro" id="IPR034197">
    <property type="entry name" value="Peptidases_S8_3"/>
</dbReference>
<dbReference type="PRINTS" id="PR00723">
    <property type="entry name" value="SUBTILISIN"/>
</dbReference>
<dbReference type="InterPro" id="IPR037045">
    <property type="entry name" value="S8pro/Inhibitor_I9_sf"/>
</dbReference>
<keyword evidence="9" id="KW-0805">Transcription regulation</keyword>
<dbReference type="Gene3D" id="3.30.70.80">
    <property type="entry name" value="Peptidase S8 propeptide/proteinase inhibitor I9"/>
    <property type="match status" value="1"/>
</dbReference>
<dbReference type="InterPro" id="IPR003137">
    <property type="entry name" value="PA_domain"/>
</dbReference>
<evidence type="ECO:0000256" key="15">
    <source>
        <dbReference type="PROSITE-ProRule" id="PRU01240"/>
    </source>
</evidence>
<feature type="domain" description="TF-B3" evidence="18">
    <location>
        <begin position="757"/>
        <end position="835"/>
    </location>
</feature>
<evidence type="ECO:0000256" key="8">
    <source>
        <dbReference type="ARBA" id="ARBA00022825"/>
    </source>
</evidence>
<feature type="chain" id="PRO_5040241217" description="TF-B3 domain-containing protein" evidence="17">
    <location>
        <begin position="21"/>
        <end position="1087"/>
    </location>
</feature>
<evidence type="ECO:0000256" key="4">
    <source>
        <dbReference type="ARBA" id="ARBA00022525"/>
    </source>
</evidence>
<dbReference type="InterPro" id="IPR010259">
    <property type="entry name" value="S8pro/Inhibitor_I9"/>
</dbReference>
<dbReference type="Gene3D" id="2.40.330.10">
    <property type="entry name" value="DNA-binding pseudobarrel domain"/>
    <property type="match status" value="1"/>
</dbReference>
<evidence type="ECO:0000256" key="10">
    <source>
        <dbReference type="ARBA" id="ARBA00023125"/>
    </source>
</evidence>
<dbReference type="Proteomes" id="UP001153076">
    <property type="component" value="Unassembled WGS sequence"/>
</dbReference>
<dbReference type="Gene3D" id="2.60.40.2310">
    <property type="match status" value="1"/>
</dbReference>